<accession>A0A9W9ZYL0</accession>
<name>A0A9W9ZYL0_9CNID</name>
<dbReference type="EMBL" id="MU825420">
    <property type="protein sequence ID" value="KAJ7390137.1"/>
    <property type="molecule type" value="Genomic_DNA"/>
</dbReference>
<gene>
    <name evidence="2" type="ORF">OS493_027175</name>
</gene>
<dbReference type="PROSITE" id="PS50022">
    <property type="entry name" value="FA58C_3"/>
    <property type="match status" value="1"/>
</dbReference>
<dbReference type="AlphaFoldDB" id="A0A9W9ZYL0"/>
<proteinExistence type="predicted"/>
<dbReference type="OrthoDB" id="10430121at2759"/>
<dbReference type="InterPro" id="IPR008979">
    <property type="entry name" value="Galactose-bd-like_sf"/>
</dbReference>
<organism evidence="2 3">
    <name type="scientific">Desmophyllum pertusum</name>
    <dbReference type="NCBI Taxonomy" id="174260"/>
    <lineage>
        <taxon>Eukaryota</taxon>
        <taxon>Metazoa</taxon>
        <taxon>Cnidaria</taxon>
        <taxon>Anthozoa</taxon>
        <taxon>Hexacorallia</taxon>
        <taxon>Scleractinia</taxon>
        <taxon>Caryophylliina</taxon>
        <taxon>Caryophylliidae</taxon>
        <taxon>Desmophyllum</taxon>
    </lineage>
</organism>
<evidence type="ECO:0000313" key="3">
    <source>
        <dbReference type="Proteomes" id="UP001163046"/>
    </source>
</evidence>
<comment type="caution">
    <text evidence="2">The sequence shown here is derived from an EMBL/GenBank/DDBJ whole genome shotgun (WGS) entry which is preliminary data.</text>
</comment>
<evidence type="ECO:0000259" key="1">
    <source>
        <dbReference type="PROSITE" id="PS50022"/>
    </source>
</evidence>
<dbReference type="Pfam" id="PF00754">
    <property type="entry name" value="F5_F8_type_C"/>
    <property type="match status" value="1"/>
</dbReference>
<dbReference type="SUPFAM" id="SSF49785">
    <property type="entry name" value="Galactose-binding domain-like"/>
    <property type="match status" value="1"/>
</dbReference>
<reference evidence="2" key="1">
    <citation type="submission" date="2023-01" db="EMBL/GenBank/DDBJ databases">
        <title>Genome assembly of the deep-sea coral Lophelia pertusa.</title>
        <authorList>
            <person name="Herrera S."/>
            <person name="Cordes E."/>
        </authorList>
    </citation>
    <scope>NUCLEOTIDE SEQUENCE</scope>
    <source>
        <strain evidence="2">USNM1676648</strain>
        <tissue evidence="2">Polyp</tissue>
    </source>
</reference>
<dbReference type="InterPro" id="IPR000421">
    <property type="entry name" value="FA58C"/>
</dbReference>
<feature type="domain" description="F5/8 type C" evidence="1">
    <location>
        <begin position="76"/>
        <end position="181"/>
    </location>
</feature>
<dbReference type="Gene3D" id="2.60.120.260">
    <property type="entry name" value="Galactose-binding domain-like"/>
    <property type="match status" value="1"/>
</dbReference>
<dbReference type="Proteomes" id="UP001163046">
    <property type="component" value="Unassembled WGS sequence"/>
</dbReference>
<sequence>MTLLTATKGMFADLWSEYKDDEDVVDRKISCQREDVKEKLSFLSEEKYLTFLGRPTKIVPLHVSRNMRLNCDFSYCMKPLLRSEDFQARQNIKVSSEHKEFGDPRRVVYDGDPWCAYHGHHFGEWVQVDLGSMKLISGLLIEGWKWRRRKAPPNVEWTDRVTHYSVEFSPDGRLWTVIKDENGLPRKYTKNYGHRGLGSELKWCVDMTKPRDPPWLEFDLLYRRFISRVEVTIFYGKDEKYSYYLDARSVRFSLDKVMWNGLHVRLLENGQPISRQGRVKAYHCFKYSRTSR</sequence>
<protein>
    <recommendedName>
        <fullName evidence="1">F5/8 type C domain-containing protein</fullName>
    </recommendedName>
</protein>
<keyword evidence="3" id="KW-1185">Reference proteome</keyword>
<evidence type="ECO:0000313" key="2">
    <source>
        <dbReference type="EMBL" id="KAJ7390137.1"/>
    </source>
</evidence>